<feature type="binding site" evidence="6">
    <location>
        <position position="104"/>
    </location>
    <ligand>
        <name>substrate</name>
    </ligand>
</feature>
<evidence type="ECO:0000256" key="4">
    <source>
        <dbReference type="ARBA" id="ARBA00023235"/>
    </source>
</evidence>
<dbReference type="GO" id="GO:0019303">
    <property type="term" value="P:D-ribose catabolic process"/>
    <property type="evidence" value="ECO:0007669"/>
    <property type="project" value="UniProtKB-UniRule"/>
</dbReference>
<dbReference type="SUPFAM" id="SSF102546">
    <property type="entry name" value="RbsD-like"/>
    <property type="match status" value="1"/>
</dbReference>
<evidence type="ECO:0000256" key="3">
    <source>
        <dbReference type="ARBA" id="ARBA00022490"/>
    </source>
</evidence>
<organism evidence="7 8">
    <name type="scientific">Litorivicinus lipolyticus</name>
    <dbReference type="NCBI Taxonomy" id="418701"/>
    <lineage>
        <taxon>Bacteria</taxon>
        <taxon>Pseudomonadati</taxon>
        <taxon>Pseudomonadota</taxon>
        <taxon>Gammaproteobacteria</taxon>
        <taxon>Oceanospirillales</taxon>
        <taxon>Litorivicinaceae</taxon>
        <taxon>Litorivicinus</taxon>
    </lineage>
</organism>
<dbReference type="NCBIfam" id="NF008761">
    <property type="entry name" value="PRK11797.1"/>
    <property type="match status" value="1"/>
</dbReference>
<dbReference type="RefSeq" id="WP_153714171.1">
    <property type="nucleotide sequence ID" value="NZ_CP045871.1"/>
</dbReference>
<comment type="function">
    <text evidence="6">Catalyzes the interconversion of beta-pyran and beta-furan forms of D-ribose.</text>
</comment>
<evidence type="ECO:0000256" key="5">
    <source>
        <dbReference type="ARBA" id="ARBA00023277"/>
    </source>
</evidence>
<dbReference type="UniPathway" id="UPA00916">
    <property type="reaction ID" value="UER00888"/>
</dbReference>
<comment type="subunit">
    <text evidence="6">Homodecamer.</text>
</comment>
<evidence type="ECO:0000256" key="2">
    <source>
        <dbReference type="ARBA" id="ARBA00012862"/>
    </source>
</evidence>
<evidence type="ECO:0000256" key="1">
    <source>
        <dbReference type="ARBA" id="ARBA00000223"/>
    </source>
</evidence>
<dbReference type="OrthoDB" id="9805009at2"/>
<feature type="binding site" evidence="6">
    <location>
        <position position="28"/>
    </location>
    <ligand>
        <name>substrate</name>
    </ligand>
</feature>
<comment type="subcellular location">
    <subcellularLocation>
        <location evidence="6">Cytoplasm</location>
    </subcellularLocation>
</comment>
<accession>A0A5Q2QF84</accession>
<dbReference type="EMBL" id="CP045871">
    <property type="protein sequence ID" value="QGG80667.1"/>
    <property type="molecule type" value="Genomic_DNA"/>
</dbReference>
<dbReference type="EC" id="5.4.99.62" evidence="2 6"/>
<dbReference type="PANTHER" id="PTHR37831:SF1">
    <property type="entry name" value="D-RIBOSE PYRANASE"/>
    <property type="match status" value="1"/>
</dbReference>
<dbReference type="Pfam" id="PF05025">
    <property type="entry name" value="RbsD_FucU"/>
    <property type="match status" value="1"/>
</dbReference>
<dbReference type="GO" id="GO:0005829">
    <property type="term" value="C:cytosol"/>
    <property type="evidence" value="ECO:0007669"/>
    <property type="project" value="TreeGrafter"/>
</dbReference>
<keyword evidence="4 6" id="KW-0413">Isomerase</keyword>
<name>A0A5Q2QF84_9GAMM</name>
<dbReference type="PANTHER" id="PTHR37831">
    <property type="entry name" value="D-RIBOSE PYRANASE"/>
    <property type="match status" value="1"/>
</dbReference>
<evidence type="ECO:0000313" key="8">
    <source>
        <dbReference type="Proteomes" id="UP000388235"/>
    </source>
</evidence>
<keyword evidence="5 6" id="KW-0119">Carbohydrate metabolism</keyword>
<comment type="catalytic activity">
    <reaction evidence="1 6">
        <text>beta-D-ribopyranose = beta-D-ribofuranose</text>
        <dbReference type="Rhea" id="RHEA:25432"/>
        <dbReference type="ChEBI" id="CHEBI:27476"/>
        <dbReference type="ChEBI" id="CHEBI:47002"/>
        <dbReference type="EC" id="5.4.99.62"/>
    </reaction>
</comment>
<evidence type="ECO:0000313" key="7">
    <source>
        <dbReference type="EMBL" id="QGG80667.1"/>
    </source>
</evidence>
<proteinExistence type="inferred from homology"/>
<dbReference type="Proteomes" id="UP000388235">
    <property type="component" value="Chromosome"/>
</dbReference>
<dbReference type="GO" id="GO:0048029">
    <property type="term" value="F:monosaccharide binding"/>
    <property type="evidence" value="ECO:0007669"/>
    <property type="project" value="InterPro"/>
</dbReference>
<comment type="similarity">
    <text evidence="6">Belongs to the RbsD / FucU family. RbsD subfamily.</text>
</comment>
<dbReference type="InterPro" id="IPR023064">
    <property type="entry name" value="D-ribose_pyranase"/>
</dbReference>
<protein>
    <recommendedName>
        <fullName evidence="2 6">D-ribose pyranase</fullName>
        <ecNumber evidence="2 6">5.4.99.62</ecNumber>
    </recommendedName>
</protein>
<sequence>MKKTLLLNSALSRIVAEAGHGDLICVADTGLPIPAGPERIDLSVSPSLPSTLQLLNALSSELCVESITYAHELDLDSGQQTRLLSAISQGWSHALAADADTLPHEQFKQLTRQCKAIIRTGDFTPYYNVILRCGVPF</sequence>
<reference evidence="7 8" key="1">
    <citation type="submission" date="2019-11" db="EMBL/GenBank/DDBJ databases">
        <authorList>
            <person name="Khan S.A."/>
            <person name="Jeon C.O."/>
            <person name="Chun B.H."/>
        </authorList>
    </citation>
    <scope>NUCLEOTIDE SEQUENCE [LARGE SCALE GENOMIC DNA]</scope>
    <source>
        <strain evidence="7 8">IMCC 1097</strain>
    </source>
</reference>
<dbReference type="HAMAP" id="MF_01661">
    <property type="entry name" value="D_rib_pyranase"/>
    <property type="match status" value="1"/>
</dbReference>
<keyword evidence="8" id="KW-1185">Reference proteome</keyword>
<dbReference type="Gene3D" id="3.40.1650.10">
    <property type="entry name" value="RbsD-like domain"/>
    <property type="match status" value="1"/>
</dbReference>
<dbReference type="AlphaFoldDB" id="A0A5Q2QF84"/>
<dbReference type="KEGG" id="llp:GH975_08840"/>
<keyword evidence="3 6" id="KW-0963">Cytoplasm</keyword>
<evidence type="ECO:0000256" key="6">
    <source>
        <dbReference type="HAMAP-Rule" id="MF_01661"/>
    </source>
</evidence>
<dbReference type="GO" id="GO:0062193">
    <property type="term" value="F:D-ribose pyranase activity"/>
    <property type="evidence" value="ECO:0007669"/>
    <property type="project" value="UniProtKB-EC"/>
</dbReference>
<feature type="active site" description="Proton donor" evidence="6">
    <location>
        <position position="20"/>
    </location>
</feature>
<comment type="caution">
    <text evidence="6">Lacks conserved residue(s) required for the propagation of feature annotation.</text>
</comment>
<dbReference type="InterPro" id="IPR007721">
    <property type="entry name" value="RbsD_FucU"/>
</dbReference>
<dbReference type="InterPro" id="IPR023750">
    <property type="entry name" value="RbsD-like_sf"/>
</dbReference>
<dbReference type="GO" id="GO:0016872">
    <property type="term" value="F:intramolecular lyase activity"/>
    <property type="evidence" value="ECO:0007669"/>
    <property type="project" value="UniProtKB-UniRule"/>
</dbReference>
<comment type="pathway">
    <text evidence="6">Carbohydrate metabolism; D-ribose degradation; D-ribose 5-phosphate from beta-D-ribopyranose: step 1/2.</text>
</comment>
<gene>
    <name evidence="6 7" type="primary">rbsD</name>
    <name evidence="7" type="ORF">GH975_08840</name>
</gene>